<evidence type="ECO:0000256" key="3">
    <source>
        <dbReference type="ARBA" id="ARBA00023211"/>
    </source>
</evidence>
<evidence type="ECO:0000313" key="5">
    <source>
        <dbReference type="EMBL" id="MPN39194.1"/>
    </source>
</evidence>
<evidence type="ECO:0000256" key="2">
    <source>
        <dbReference type="ARBA" id="ARBA00022723"/>
    </source>
</evidence>
<dbReference type="AlphaFoldDB" id="A0A645HSR4"/>
<dbReference type="SUPFAM" id="SSF53649">
    <property type="entry name" value="Alkaline phosphatase-like"/>
    <property type="match status" value="1"/>
</dbReference>
<keyword evidence="2" id="KW-0479">Metal-binding</keyword>
<dbReference type="GO" id="GO:0043094">
    <property type="term" value="P:metabolic compound salvage"/>
    <property type="evidence" value="ECO:0007669"/>
    <property type="project" value="InterPro"/>
</dbReference>
<dbReference type="EMBL" id="VSSQ01094866">
    <property type="protein sequence ID" value="MPN39194.1"/>
    <property type="molecule type" value="Genomic_DNA"/>
</dbReference>
<dbReference type="GO" id="GO:0000287">
    <property type="term" value="F:magnesium ion binding"/>
    <property type="evidence" value="ECO:0007669"/>
    <property type="project" value="InterPro"/>
</dbReference>
<dbReference type="PANTHER" id="PTHR21110:SF0">
    <property type="entry name" value="PHOSPHOPENTOMUTASE"/>
    <property type="match status" value="1"/>
</dbReference>
<evidence type="ECO:0000256" key="1">
    <source>
        <dbReference type="ARBA" id="ARBA00010373"/>
    </source>
</evidence>
<dbReference type="GO" id="GO:0008973">
    <property type="term" value="F:phosphopentomutase activity"/>
    <property type="evidence" value="ECO:0007669"/>
    <property type="project" value="UniProtKB-EC"/>
</dbReference>
<reference evidence="5" key="1">
    <citation type="submission" date="2019-08" db="EMBL/GenBank/DDBJ databases">
        <authorList>
            <person name="Kucharzyk K."/>
            <person name="Murdoch R.W."/>
            <person name="Higgins S."/>
            <person name="Loffler F."/>
        </authorList>
    </citation>
    <scope>NUCLEOTIDE SEQUENCE</scope>
</reference>
<organism evidence="5">
    <name type="scientific">bioreactor metagenome</name>
    <dbReference type="NCBI Taxonomy" id="1076179"/>
    <lineage>
        <taxon>unclassified sequences</taxon>
        <taxon>metagenomes</taxon>
        <taxon>ecological metagenomes</taxon>
    </lineage>
</organism>
<comment type="similarity">
    <text evidence="1">Belongs to the phosphopentomutase family.</text>
</comment>
<evidence type="ECO:0000259" key="4">
    <source>
        <dbReference type="Pfam" id="PF01676"/>
    </source>
</evidence>
<dbReference type="EC" id="5.4.2.7" evidence="5"/>
<proteinExistence type="inferred from homology"/>
<dbReference type="InterPro" id="IPR006124">
    <property type="entry name" value="Metalloenzyme"/>
</dbReference>
<name>A0A645HSR4_9ZZZZ</name>
<dbReference type="GO" id="GO:0005829">
    <property type="term" value="C:cytosol"/>
    <property type="evidence" value="ECO:0007669"/>
    <property type="project" value="TreeGrafter"/>
</dbReference>
<dbReference type="PANTHER" id="PTHR21110">
    <property type="entry name" value="PHOSPHOPENTOMUTASE"/>
    <property type="match status" value="1"/>
</dbReference>
<keyword evidence="3" id="KW-0464">Manganese</keyword>
<dbReference type="GO" id="GO:0009117">
    <property type="term" value="P:nucleotide metabolic process"/>
    <property type="evidence" value="ECO:0007669"/>
    <property type="project" value="InterPro"/>
</dbReference>
<protein>
    <submittedName>
        <fullName evidence="5">Phosphopentomutase</fullName>
        <ecNumber evidence="5">5.4.2.7</ecNumber>
    </submittedName>
</protein>
<sequence length="108" mass="11936">MLYGHRNDVEGYATALETFDAALPRILDAMCEDDILMITADHGCDPTTPSTDHSREYIPLVVAGKHVKPNVNLGTRKTFADIGATVFDYLTGEQWNVGTSFLKDIYQA</sequence>
<keyword evidence="5" id="KW-0413">Isomerase</keyword>
<dbReference type="Gene3D" id="3.40.720.10">
    <property type="entry name" value="Alkaline Phosphatase, subunit A"/>
    <property type="match status" value="1"/>
</dbReference>
<comment type="caution">
    <text evidence="5">The sequence shown here is derived from an EMBL/GenBank/DDBJ whole genome shotgun (WGS) entry which is preliminary data.</text>
</comment>
<accession>A0A645HSR4</accession>
<dbReference type="Pfam" id="PF01676">
    <property type="entry name" value="Metalloenzyme"/>
    <property type="match status" value="1"/>
</dbReference>
<dbReference type="InterPro" id="IPR010045">
    <property type="entry name" value="DeoB"/>
</dbReference>
<gene>
    <name evidence="5" type="primary">deoB_27</name>
    <name evidence="5" type="ORF">SDC9_186722</name>
</gene>
<dbReference type="InterPro" id="IPR017850">
    <property type="entry name" value="Alkaline_phosphatase_core_sf"/>
</dbReference>
<feature type="domain" description="Metalloenzyme" evidence="4">
    <location>
        <begin position="3"/>
        <end position="91"/>
    </location>
</feature>